<comment type="similarity">
    <text evidence="6">Belongs to the anti-CBASS protein Acb1 family.</text>
</comment>
<dbReference type="Proteomes" id="UP000681722">
    <property type="component" value="Unassembled WGS sequence"/>
</dbReference>
<keyword evidence="15" id="KW-1185">Reference proteome</keyword>
<comment type="catalytic activity">
    <reaction evidence="4">
        <text>3',3',3'-cAAG + H2O = A[3'-5']pG[3'-5']pAp[3'] + H(+)</text>
        <dbReference type="Rhea" id="RHEA:72867"/>
        <dbReference type="ChEBI" id="CHEBI:15377"/>
        <dbReference type="ChEBI" id="CHEBI:15378"/>
        <dbReference type="ChEBI" id="CHEBI:143810"/>
        <dbReference type="ChEBI" id="CHEBI:192533"/>
    </reaction>
    <physiologicalReaction direction="left-to-right" evidence="4">
        <dbReference type="Rhea" id="RHEA:72868"/>
    </physiologicalReaction>
</comment>
<proteinExistence type="inferred from homology"/>
<organism evidence="11 15">
    <name type="scientific">Didymodactylos carnosus</name>
    <dbReference type="NCBI Taxonomy" id="1234261"/>
    <lineage>
        <taxon>Eukaryota</taxon>
        <taxon>Metazoa</taxon>
        <taxon>Spiralia</taxon>
        <taxon>Gnathifera</taxon>
        <taxon>Rotifera</taxon>
        <taxon>Eurotatoria</taxon>
        <taxon>Bdelloidea</taxon>
        <taxon>Philodinida</taxon>
        <taxon>Philodinidae</taxon>
        <taxon>Didymodactylos</taxon>
    </lineage>
</organism>
<evidence type="ECO:0000256" key="6">
    <source>
        <dbReference type="ARBA" id="ARBA00034316"/>
    </source>
</evidence>
<reference evidence="11" key="1">
    <citation type="submission" date="2021-02" db="EMBL/GenBank/DDBJ databases">
        <authorList>
            <person name="Nowell W R."/>
        </authorList>
    </citation>
    <scope>NUCLEOTIDE SEQUENCE</scope>
</reference>
<dbReference type="Proteomes" id="UP000682733">
    <property type="component" value="Unassembled WGS sequence"/>
</dbReference>
<name>A0A813PQ26_9BILA</name>
<dbReference type="Pfam" id="PF23474">
    <property type="entry name" value="Acb1"/>
    <property type="match status" value="1"/>
</dbReference>
<comment type="catalytic activity">
    <reaction evidence="5">
        <text>3',3'-cGAMP + H2O = G[3'-5']pAp[3'] + H(+)</text>
        <dbReference type="Rhea" id="RHEA:72831"/>
        <dbReference type="ChEBI" id="CHEBI:15377"/>
        <dbReference type="ChEBI" id="CHEBI:15378"/>
        <dbReference type="ChEBI" id="CHEBI:71501"/>
        <dbReference type="ChEBI" id="CHEBI:192497"/>
    </reaction>
    <physiologicalReaction direction="left-to-right" evidence="5">
        <dbReference type="Rhea" id="RHEA:72832"/>
    </physiologicalReaction>
</comment>
<evidence type="ECO:0000256" key="5">
    <source>
        <dbReference type="ARBA" id="ARBA00034283"/>
    </source>
</evidence>
<evidence type="ECO:0000313" key="12">
    <source>
        <dbReference type="EMBL" id="CAF1093686.1"/>
    </source>
</evidence>
<evidence type="ECO:0000313" key="15">
    <source>
        <dbReference type="Proteomes" id="UP000663829"/>
    </source>
</evidence>
<dbReference type="EMBL" id="CAJNOQ010000085">
    <property type="protein sequence ID" value="CAF0753731.1"/>
    <property type="molecule type" value="Genomic_DNA"/>
</dbReference>
<feature type="compositionally biased region" description="Polar residues" evidence="9">
    <location>
        <begin position="148"/>
        <end position="157"/>
    </location>
</feature>
<feature type="domain" description="Anti-CBASS protein Acb1-like C-terminal" evidence="10">
    <location>
        <begin position="2"/>
        <end position="145"/>
    </location>
</feature>
<dbReference type="Proteomes" id="UP000677228">
    <property type="component" value="Unassembled WGS sequence"/>
</dbReference>
<feature type="region of interest" description="Disordered" evidence="9">
    <location>
        <begin position="136"/>
        <end position="157"/>
    </location>
</feature>
<comment type="catalytic activity">
    <reaction evidence="2">
        <text>3',3',3'-cAAG + H2O = G[3'-5']pA[3'-5']pAp[3'] + H(+)</text>
        <dbReference type="Rhea" id="RHEA:72863"/>
        <dbReference type="ChEBI" id="CHEBI:15377"/>
        <dbReference type="ChEBI" id="CHEBI:15378"/>
        <dbReference type="ChEBI" id="CHEBI:143810"/>
        <dbReference type="ChEBI" id="CHEBI:192532"/>
    </reaction>
    <physiologicalReaction direction="left-to-right" evidence="2">
        <dbReference type="Rhea" id="RHEA:72864"/>
    </physiologicalReaction>
</comment>
<dbReference type="EMBL" id="CAJNOK010009591">
    <property type="protein sequence ID" value="CAF1093686.1"/>
    <property type="molecule type" value="Genomic_DNA"/>
</dbReference>
<evidence type="ECO:0000313" key="13">
    <source>
        <dbReference type="EMBL" id="CAF3533756.1"/>
    </source>
</evidence>
<keyword evidence="1" id="KW-0378">Hydrolase</keyword>
<sequence>MFVYWKVSSSSTTDLRDQCKNLQIPNLLDSSNYHVSIMSSNNVADNYTCKNSFEPVMAKPLSYLCRKNATTNTNVLLLRLECQPCLDRHQELKEKYHLIHRFNDYEPHLTLSYDVGMNFDPQSVPVPNSQLELNEECVEEQNSDKIKQLTNDKSTKN</sequence>
<comment type="caution">
    <text evidence="11">The sequence shown here is derived from an EMBL/GenBank/DDBJ whole genome shotgun (WGS) entry which is preliminary data.</text>
</comment>
<dbReference type="InterPro" id="IPR056175">
    <property type="entry name" value="Acb1-like_C"/>
</dbReference>
<dbReference type="EMBL" id="CAJOBA010009608">
    <property type="protein sequence ID" value="CAF3855161.1"/>
    <property type="molecule type" value="Genomic_DNA"/>
</dbReference>
<evidence type="ECO:0000256" key="2">
    <source>
        <dbReference type="ARBA" id="ARBA00034233"/>
    </source>
</evidence>
<comment type="catalytic activity">
    <reaction evidence="8">
        <text>3',3'-cUAMP + H2O = U[3'-5']pAp[3'] + H(+)</text>
        <dbReference type="Rhea" id="RHEA:72835"/>
        <dbReference type="ChEBI" id="CHEBI:15377"/>
        <dbReference type="ChEBI" id="CHEBI:15378"/>
        <dbReference type="ChEBI" id="CHEBI:143809"/>
        <dbReference type="ChEBI" id="CHEBI:192498"/>
    </reaction>
    <physiologicalReaction direction="left-to-right" evidence="8">
        <dbReference type="Rhea" id="RHEA:72836"/>
    </physiologicalReaction>
</comment>
<dbReference type="EMBL" id="CAJOBC010000085">
    <property type="protein sequence ID" value="CAF3533756.1"/>
    <property type="molecule type" value="Genomic_DNA"/>
</dbReference>
<protein>
    <recommendedName>
        <fullName evidence="7">Anti-CBASS protein Acb1</fullName>
    </recommendedName>
</protein>
<evidence type="ECO:0000256" key="1">
    <source>
        <dbReference type="ARBA" id="ARBA00022801"/>
    </source>
</evidence>
<evidence type="ECO:0000256" key="8">
    <source>
        <dbReference type="ARBA" id="ARBA00048123"/>
    </source>
</evidence>
<dbReference type="Proteomes" id="UP000663829">
    <property type="component" value="Unassembled WGS sequence"/>
</dbReference>
<evidence type="ECO:0000259" key="10">
    <source>
        <dbReference type="Pfam" id="PF23474"/>
    </source>
</evidence>
<evidence type="ECO:0000256" key="9">
    <source>
        <dbReference type="SAM" id="MobiDB-lite"/>
    </source>
</evidence>
<dbReference type="GO" id="GO:0016787">
    <property type="term" value="F:hydrolase activity"/>
    <property type="evidence" value="ECO:0007669"/>
    <property type="project" value="UniProtKB-KW"/>
</dbReference>
<evidence type="ECO:0000256" key="3">
    <source>
        <dbReference type="ARBA" id="ARBA00034240"/>
    </source>
</evidence>
<accession>A0A813PQ26</accession>
<dbReference type="AlphaFoldDB" id="A0A813PQ26"/>
<evidence type="ECO:0000313" key="11">
    <source>
        <dbReference type="EMBL" id="CAF0753731.1"/>
    </source>
</evidence>
<gene>
    <name evidence="11" type="ORF">GPM918_LOCUS989</name>
    <name evidence="12" type="ORF">OVA965_LOCUS18942</name>
    <name evidence="13" type="ORF">SRO942_LOCUS989</name>
    <name evidence="14" type="ORF">TMI583_LOCUS18953</name>
</gene>
<evidence type="ECO:0000313" key="14">
    <source>
        <dbReference type="EMBL" id="CAF3855161.1"/>
    </source>
</evidence>
<comment type="catalytic activity">
    <reaction evidence="3">
        <text>3',3',3'-c-tri-AMP + H2O = A[3'-5']pA[3'-5']pAp[3'] + H(+)</text>
        <dbReference type="Rhea" id="RHEA:72859"/>
        <dbReference type="ChEBI" id="CHEBI:15377"/>
        <dbReference type="ChEBI" id="CHEBI:15378"/>
        <dbReference type="ChEBI" id="CHEBI:192523"/>
        <dbReference type="ChEBI" id="CHEBI:192530"/>
    </reaction>
    <physiologicalReaction direction="left-to-right" evidence="3">
        <dbReference type="Rhea" id="RHEA:72860"/>
    </physiologicalReaction>
</comment>
<evidence type="ECO:0000256" key="4">
    <source>
        <dbReference type="ARBA" id="ARBA00034244"/>
    </source>
</evidence>
<evidence type="ECO:0000256" key="7">
    <source>
        <dbReference type="ARBA" id="ARBA00034343"/>
    </source>
</evidence>